<evidence type="ECO:0000256" key="2">
    <source>
        <dbReference type="ARBA" id="ARBA00012549"/>
    </source>
</evidence>
<reference evidence="11" key="1">
    <citation type="journal article" date="2013" name="Genome Announc.">
        <title>Draft genome sequence of the grapevine dieback fungus Eutypa lata UCR-EL1.</title>
        <authorList>
            <person name="Blanco-Ulate B."/>
            <person name="Rolshausen P.E."/>
            <person name="Cantu D."/>
        </authorList>
    </citation>
    <scope>NUCLEOTIDE SEQUENCE [LARGE SCALE GENOMIC DNA]</scope>
    <source>
        <strain evidence="11">UCR-EL1</strain>
    </source>
</reference>
<dbReference type="AlphaFoldDB" id="M7TGQ3"/>
<dbReference type="PANTHER" id="PTHR42104">
    <property type="entry name" value="EXTRACELLULAR GUANYL-SPECIFIC RIBONUCLEASE RNTA (AFU_ORTHOLOGUE AFUA_4G03230)"/>
    <property type="match status" value="1"/>
</dbReference>
<feature type="chain" id="PRO_5004085829" description="ribonuclease T1" evidence="9">
    <location>
        <begin position="23"/>
        <end position="133"/>
    </location>
</feature>
<dbReference type="EC" id="4.6.1.24" evidence="2"/>
<evidence type="ECO:0000313" key="10">
    <source>
        <dbReference type="EMBL" id="EMR69106.1"/>
    </source>
</evidence>
<dbReference type="InterPro" id="IPR000026">
    <property type="entry name" value="N1-like"/>
</dbReference>
<keyword evidence="3" id="KW-0540">Nuclease</keyword>
<dbReference type="EMBL" id="KB706131">
    <property type="protein sequence ID" value="EMR69106.1"/>
    <property type="molecule type" value="Genomic_DNA"/>
</dbReference>
<evidence type="ECO:0000313" key="11">
    <source>
        <dbReference type="Proteomes" id="UP000012174"/>
    </source>
</evidence>
<evidence type="ECO:0000256" key="7">
    <source>
        <dbReference type="ARBA" id="ARBA00023239"/>
    </source>
</evidence>
<keyword evidence="9" id="KW-0732">Signal</keyword>
<dbReference type="OrthoDB" id="5425539at2759"/>
<dbReference type="OMA" id="CYWASDI"/>
<name>M7TGQ3_EUTLA</name>
<dbReference type="SUPFAM" id="SSF53933">
    <property type="entry name" value="Microbial ribonucleases"/>
    <property type="match status" value="1"/>
</dbReference>
<comment type="similarity">
    <text evidence="1">Belongs to the ribonuclease N1/T1 family.</text>
</comment>
<dbReference type="GO" id="GO:0016787">
    <property type="term" value="F:hydrolase activity"/>
    <property type="evidence" value="ECO:0007669"/>
    <property type="project" value="UniProtKB-KW"/>
</dbReference>
<dbReference type="Gene3D" id="3.10.450.30">
    <property type="entry name" value="Microbial ribonucleases"/>
    <property type="match status" value="1"/>
</dbReference>
<evidence type="ECO:0000256" key="4">
    <source>
        <dbReference type="ARBA" id="ARBA00022759"/>
    </source>
</evidence>
<evidence type="ECO:0000256" key="8">
    <source>
        <dbReference type="ARBA" id="ARBA00034015"/>
    </source>
</evidence>
<dbReference type="GO" id="GO:0046589">
    <property type="term" value="F:ribonuclease T1 activity"/>
    <property type="evidence" value="ECO:0007669"/>
    <property type="project" value="UniProtKB-EC"/>
</dbReference>
<gene>
    <name evidence="10" type="ORF">UCREL1_3875</name>
</gene>
<feature type="signal peptide" evidence="9">
    <location>
        <begin position="1"/>
        <end position="22"/>
    </location>
</feature>
<dbReference type="Proteomes" id="UP000012174">
    <property type="component" value="Unassembled WGS sequence"/>
</dbReference>
<evidence type="ECO:0000256" key="6">
    <source>
        <dbReference type="ARBA" id="ARBA00023157"/>
    </source>
</evidence>
<dbReference type="CDD" id="cd00606">
    <property type="entry name" value="fungal_RNase"/>
    <property type="match status" value="1"/>
</dbReference>
<sequence length="133" mass="14138">MAGSKILRVALLAALSALSVSAGPVERRQECVATCGTTCYWQTSVDEAVDAGYDLFQSGDTVGSNDYPHTFNNREGFDFAVSGPYQEFPILDSFDPYTGGDPSTDRVVFNENGEYAGSITHTGASGNNFVACT</sequence>
<evidence type="ECO:0000256" key="1">
    <source>
        <dbReference type="ARBA" id="ARBA00009006"/>
    </source>
</evidence>
<keyword evidence="11" id="KW-1185">Reference proteome</keyword>
<proteinExistence type="inferred from homology"/>
<dbReference type="HOGENOM" id="CLU_111658_1_0_1"/>
<comment type="catalytic activity">
    <reaction evidence="8">
        <text>[RNA] containing guanosine + H2O = an [RNA fragment]-3'-guanosine-3'-phosphate + a 5'-hydroxy-ribonucleotide-3'-[RNA fragment].</text>
        <dbReference type="EC" id="4.6.1.24"/>
    </reaction>
</comment>
<evidence type="ECO:0000256" key="5">
    <source>
        <dbReference type="ARBA" id="ARBA00022801"/>
    </source>
</evidence>
<dbReference type="KEGG" id="ela:UCREL1_3875"/>
<keyword evidence="4" id="KW-0255">Endonuclease</keyword>
<dbReference type="GO" id="GO:0003723">
    <property type="term" value="F:RNA binding"/>
    <property type="evidence" value="ECO:0007669"/>
    <property type="project" value="InterPro"/>
</dbReference>
<evidence type="ECO:0000256" key="9">
    <source>
        <dbReference type="SAM" id="SignalP"/>
    </source>
</evidence>
<keyword evidence="7" id="KW-0456">Lyase</keyword>
<organism evidence="10 11">
    <name type="scientific">Eutypa lata (strain UCR-EL1)</name>
    <name type="common">Grapevine dieback disease fungus</name>
    <name type="synonym">Eutypa armeniacae</name>
    <dbReference type="NCBI Taxonomy" id="1287681"/>
    <lineage>
        <taxon>Eukaryota</taxon>
        <taxon>Fungi</taxon>
        <taxon>Dikarya</taxon>
        <taxon>Ascomycota</taxon>
        <taxon>Pezizomycotina</taxon>
        <taxon>Sordariomycetes</taxon>
        <taxon>Xylariomycetidae</taxon>
        <taxon>Xylariales</taxon>
        <taxon>Diatrypaceae</taxon>
        <taxon>Eutypa</taxon>
    </lineage>
</organism>
<protein>
    <recommendedName>
        <fullName evidence="2">ribonuclease T1</fullName>
        <ecNumber evidence="2">4.6.1.24</ecNumber>
    </recommendedName>
</protein>
<keyword evidence="5" id="KW-0378">Hydrolase</keyword>
<dbReference type="InterPro" id="IPR016191">
    <property type="entry name" value="Ribonuclease/ribotoxin"/>
</dbReference>
<dbReference type="PANTHER" id="PTHR42104:SF1">
    <property type="entry name" value="EXTRACELLULAR GUANYL-SPECIFIC RIBONUCLEASE RNTA (AFU_ORTHOLOGUE AFUA_4G03230)"/>
    <property type="match status" value="1"/>
</dbReference>
<dbReference type="Pfam" id="PF00545">
    <property type="entry name" value="Ribonuclease"/>
    <property type="match status" value="1"/>
</dbReference>
<keyword evidence="6" id="KW-1015">Disulfide bond</keyword>
<dbReference type="eggNOG" id="ENOG502SA4T">
    <property type="taxonomic scope" value="Eukaryota"/>
</dbReference>
<evidence type="ECO:0000256" key="3">
    <source>
        <dbReference type="ARBA" id="ARBA00022722"/>
    </source>
</evidence>
<accession>M7TGQ3</accession>